<evidence type="ECO:0000313" key="4">
    <source>
        <dbReference type="Proteomes" id="UP000824118"/>
    </source>
</evidence>
<dbReference type="GO" id="GO:0003700">
    <property type="term" value="F:DNA-binding transcription factor activity"/>
    <property type="evidence" value="ECO:0007669"/>
    <property type="project" value="TreeGrafter"/>
</dbReference>
<accession>A0A9D1LX47</accession>
<dbReference type="PANTHER" id="PTHR46797:SF1">
    <property type="entry name" value="METHYLPHOSPHONATE SYNTHASE"/>
    <property type="match status" value="1"/>
</dbReference>
<dbReference type="Proteomes" id="UP000824118">
    <property type="component" value="Unassembled WGS sequence"/>
</dbReference>
<evidence type="ECO:0000256" key="1">
    <source>
        <dbReference type="ARBA" id="ARBA00023125"/>
    </source>
</evidence>
<dbReference type="Gene3D" id="1.10.260.40">
    <property type="entry name" value="lambda repressor-like DNA-binding domains"/>
    <property type="match status" value="1"/>
</dbReference>
<feature type="domain" description="HTH cro/C1-type" evidence="2">
    <location>
        <begin position="10"/>
        <end position="64"/>
    </location>
</feature>
<name>A0A9D1LX47_9FIRM</name>
<dbReference type="CDD" id="cd00093">
    <property type="entry name" value="HTH_XRE"/>
    <property type="match status" value="1"/>
</dbReference>
<sequence length="108" mass="12559">MEPETIGRNIKKYRIEKKLRQEDLAEKTDLSSNYIGMVERGEKIPSLETFISILNALEISADMVLADVLKQGYVVKNSLFSEDMKKLSQEDRERIYLVIETLIKYSQK</sequence>
<protein>
    <submittedName>
        <fullName evidence="3">Helix-turn-helix transcriptional regulator</fullName>
    </submittedName>
</protein>
<comment type="caution">
    <text evidence="3">The sequence shown here is derived from an EMBL/GenBank/DDBJ whole genome shotgun (WGS) entry which is preliminary data.</text>
</comment>
<dbReference type="SMART" id="SM00530">
    <property type="entry name" value="HTH_XRE"/>
    <property type="match status" value="1"/>
</dbReference>
<dbReference type="SUPFAM" id="SSF47413">
    <property type="entry name" value="lambda repressor-like DNA-binding domains"/>
    <property type="match status" value="1"/>
</dbReference>
<dbReference type="GO" id="GO:0005829">
    <property type="term" value="C:cytosol"/>
    <property type="evidence" value="ECO:0007669"/>
    <property type="project" value="TreeGrafter"/>
</dbReference>
<dbReference type="PROSITE" id="PS50943">
    <property type="entry name" value="HTH_CROC1"/>
    <property type="match status" value="1"/>
</dbReference>
<evidence type="ECO:0000313" key="3">
    <source>
        <dbReference type="EMBL" id="HIU49638.1"/>
    </source>
</evidence>
<organism evidence="3 4">
    <name type="scientific">Candidatus Limousia pullorum</name>
    <dbReference type="NCBI Taxonomy" id="2840860"/>
    <lineage>
        <taxon>Bacteria</taxon>
        <taxon>Bacillati</taxon>
        <taxon>Bacillota</taxon>
        <taxon>Clostridia</taxon>
        <taxon>Eubacteriales</taxon>
        <taxon>Oscillospiraceae</taxon>
        <taxon>Oscillospiraceae incertae sedis</taxon>
        <taxon>Candidatus Limousia</taxon>
    </lineage>
</organism>
<gene>
    <name evidence="3" type="ORF">IAD22_01310</name>
</gene>
<reference evidence="3" key="1">
    <citation type="submission" date="2020-10" db="EMBL/GenBank/DDBJ databases">
        <authorList>
            <person name="Gilroy R."/>
        </authorList>
    </citation>
    <scope>NUCLEOTIDE SEQUENCE</scope>
    <source>
        <strain evidence="3">ChiGjej1B1-1684</strain>
    </source>
</reference>
<dbReference type="Pfam" id="PF01381">
    <property type="entry name" value="HTH_3"/>
    <property type="match status" value="1"/>
</dbReference>
<proteinExistence type="predicted"/>
<evidence type="ECO:0000259" key="2">
    <source>
        <dbReference type="PROSITE" id="PS50943"/>
    </source>
</evidence>
<dbReference type="EMBL" id="DVNG01000019">
    <property type="protein sequence ID" value="HIU49638.1"/>
    <property type="molecule type" value="Genomic_DNA"/>
</dbReference>
<dbReference type="InterPro" id="IPR010982">
    <property type="entry name" value="Lambda_DNA-bd_dom_sf"/>
</dbReference>
<dbReference type="AlphaFoldDB" id="A0A9D1LX47"/>
<dbReference type="InterPro" id="IPR050807">
    <property type="entry name" value="TransReg_Diox_bact_type"/>
</dbReference>
<keyword evidence="1" id="KW-0238">DNA-binding</keyword>
<dbReference type="PANTHER" id="PTHR46797">
    <property type="entry name" value="HTH-TYPE TRANSCRIPTIONAL REGULATOR"/>
    <property type="match status" value="1"/>
</dbReference>
<dbReference type="GO" id="GO:0003677">
    <property type="term" value="F:DNA binding"/>
    <property type="evidence" value="ECO:0007669"/>
    <property type="project" value="UniProtKB-KW"/>
</dbReference>
<reference evidence="3" key="2">
    <citation type="journal article" date="2021" name="PeerJ">
        <title>Extensive microbial diversity within the chicken gut microbiome revealed by metagenomics and culture.</title>
        <authorList>
            <person name="Gilroy R."/>
            <person name="Ravi A."/>
            <person name="Getino M."/>
            <person name="Pursley I."/>
            <person name="Horton D.L."/>
            <person name="Alikhan N.F."/>
            <person name="Baker D."/>
            <person name="Gharbi K."/>
            <person name="Hall N."/>
            <person name="Watson M."/>
            <person name="Adriaenssens E.M."/>
            <person name="Foster-Nyarko E."/>
            <person name="Jarju S."/>
            <person name="Secka A."/>
            <person name="Antonio M."/>
            <person name="Oren A."/>
            <person name="Chaudhuri R.R."/>
            <person name="La Ragione R."/>
            <person name="Hildebrand F."/>
            <person name="Pallen M.J."/>
        </authorList>
    </citation>
    <scope>NUCLEOTIDE SEQUENCE</scope>
    <source>
        <strain evidence="3">ChiGjej1B1-1684</strain>
    </source>
</reference>
<dbReference type="InterPro" id="IPR001387">
    <property type="entry name" value="Cro/C1-type_HTH"/>
</dbReference>